<gene>
    <name evidence="7" type="ORF">HYFRA_00004389</name>
</gene>
<name>A0A9N9KZU8_9HELO</name>
<dbReference type="InterPro" id="IPR017455">
    <property type="entry name" value="Znf_FYVE-rel"/>
</dbReference>
<protein>
    <recommendedName>
        <fullName evidence="6">FYVE-type domain-containing protein</fullName>
    </recommendedName>
</protein>
<keyword evidence="8" id="KW-1185">Reference proteome</keyword>
<comment type="caution">
    <text evidence="7">The sequence shown here is derived from an EMBL/GenBank/DDBJ whole genome shotgun (WGS) entry which is preliminary data.</text>
</comment>
<sequence length="281" mass="31488">MATSFAMPVQQFTTSPTQYTLYNQQSQHSQQTSPINSAEATPSNASPTSPRSALPPHFSAPNQQLRPPKSPLYVPAVLRPTDPPRRVARSSPLTPPQSMHSSSDDLDNARKLNRRSTDDKKLTLGSIVEAEWSDQGFGMVTALPTREHWKPDPDSTICDEPTCKRSFTYFTRRHHCRRCGNIFCDLHSMYNIPLDQDANYHPRGFRSRSCEHCWHEYRSWQLARSSRSNSESSHDEPTTPTVSCAGNAARNALGGVFGQKISGLPESLAASVPRDWNWSTF</sequence>
<dbReference type="PANTHER" id="PTHR23164">
    <property type="entry name" value="EARLY ENDOSOME ANTIGEN 1"/>
    <property type="match status" value="1"/>
</dbReference>
<dbReference type="InterPro" id="IPR011011">
    <property type="entry name" value="Znf_FYVE_PHD"/>
</dbReference>
<dbReference type="OrthoDB" id="10018316at2759"/>
<feature type="domain" description="FYVE-type" evidence="6">
    <location>
        <begin position="163"/>
        <end position="218"/>
    </location>
</feature>
<reference evidence="7" key="1">
    <citation type="submission" date="2021-07" db="EMBL/GenBank/DDBJ databases">
        <authorList>
            <person name="Durling M."/>
        </authorList>
    </citation>
    <scope>NUCLEOTIDE SEQUENCE</scope>
</reference>
<dbReference type="CDD" id="cd15760">
    <property type="entry name" value="FYVE_scVPS27p_like"/>
    <property type="match status" value="1"/>
</dbReference>
<evidence type="ECO:0000256" key="1">
    <source>
        <dbReference type="ARBA" id="ARBA00022723"/>
    </source>
</evidence>
<keyword evidence="3" id="KW-0862">Zinc</keyword>
<evidence type="ECO:0000256" key="4">
    <source>
        <dbReference type="PROSITE-ProRule" id="PRU00091"/>
    </source>
</evidence>
<dbReference type="AlphaFoldDB" id="A0A9N9KZU8"/>
<feature type="compositionally biased region" description="Basic and acidic residues" evidence="5">
    <location>
        <begin position="107"/>
        <end position="117"/>
    </location>
</feature>
<evidence type="ECO:0000256" key="2">
    <source>
        <dbReference type="ARBA" id="ARBA00022771"/>
    </source>
</evidence>
<feature type="region of interest" description="Disordered" evidence="5">
    <location>
        <begin position="18"/>
        <end position="117"/>
    </location>
</feature>
<keyword evidence="1" id="KW-0479">Metal-binding</keyword>
<dbReference type="PROSITE" id="PS50178">
    <property type="entry name" value="ZF_FYVE"/>
    <property type="match status" value="1"/>
</dbReference>
<dbReference type="SUPFAM" id="SSF57903">
    <property type="entry name" value="FYVE/PHD zinc finger"/>
    <property type="match status" value="1"/>
</dbReference>
<keyword evidence="2 4" id="KW-0863">Zinc-finger</keyword>
<dbReference type="GO" id="GO:0008270">
    <property type="term" value="F:zinc ion binding"/>
    <property type="evidence" value="ECO:0007669"/>
    <property type="project" value="UniProtKB-KW"/>
</dbReference>
<dbReference type="InterPro" id="IPR000306">
    <property type="entry name" value="Znf_FYVE"/>
</dbReference>
<dbReference type="EMBL" id="CAJVRL010000057">
    <property type="protein sequence ID" value="CAG8954477.1"/>
    <property type="molecule type" value="Genomic_DNA"/>
</dbReference>
<dbReference type="InterPro" id="IPR013083">
    <property type="entry name" value="Znf_RING/FYVE/PHD"/>
</dbReference>
<accession>A0A9N9KZU8</accession>
<evidence type="ECO:0000256" key="3">
    <source>
        <dbReference type="ARBA" id="ARBA00022833"/>
    </source>
</evidence>
<evidence type="ECO:0000313" key="8">
    <source>
        <dbReference type="Proteomes" id="UP000696280"/>
    </source>
</evidence>
<feature type="compositionally biased region" description="Polar residues" evidence="5">
    <location>
        <begin position="18"/>
        <end position="51"/>
    </location>
</feature>
<evidence type="ECO:0000256" key="5">
    <source>
        <dbReference type="SAM" id="MobiDB-lite"/>
    </source>
</evidence>
<dbReference type="Pfam" id="PF01363">
    <property type="entry name" value="FYVE"/>
    <property type="match status" value="1"/>
</dbReference>
<dbReference type="Gene3D" id="3.30.40.10">
    <property type="entry name" value="Zinc/RING finger domain, C3HC4 (zinc finger)"/>
    <property type="match status" value="1"/>
</dbReference>
<proteinExistence type="predicted"/>
<dbReference type="Proteomes" id="UP000696280">
    <property type="component" value="Unassembled WGS sequence"/>
</dbReference>
<dbReference type="SMART" id="SM00064">
    <property type="entry name" value="FYVE"/>
    <property type="match status" value="1"/>
</dbReference>
<evidence type="ECO:0000259" key="6">
    <source>
        <dbReference type="PROSITE" id="PS50178"/>
    </source>
</evidence>
<dbReference type="PANTHER" id="PTHR23164:SF30">
    <property type="entry name" value="EARLY ENDOSOME ANTIGEN 1"/>
    <property type="match status" value="1"/>
</dbReference>
<evidence type="ECO:0000313" key="7">
    <source>
        <dbReference type="EMBL" id="CAG8954477.1"/>
    </source>
</evidence>
<organism evidence="7 8">
    <name type="scientific">Hymenoscyphus fraxineus</name>
    <dbReference type="NCBI Taxonomy" id="746836"/>
    <lineage>
        <taxon>Eukaryota</taxon>
        <taxon>Fungi</taxon>
        <taxon>Dikarya</taxon>
        <taxon>Ascomycota</taxon>
        <taxon>Pezizomycotina</taxon>
        <taxon>Leotiomycetes</taxon>
        <taxon>Helotiales</taxon>
        <taxon>Helotiaceae</taxon>
        <taxon>Hymenoscyphus</taxon>
    </lineage>
</organism>